<name>A0A4R6UUP5_9GAMM</name>
<organism evidence="2 3">
    <name type="scientific">Permianibacter aggregans</name>
    <dbReference type="NCBI Taxonomy" id="1510150"/>
    <lineage>
        <taxon>Bacteria</taxon>
        <taxon>Pseudomonadati</taxon>
        <taxon>Pseudomonadota</taxon>
        <taxon>Gammaproteobacteria</taxon>
        <taxon>Pseudomonadales</taxon>
        <taxon>Pseudomonadaceae</taxon>
        <taxon>Permianibacter</taxon>
    </lineage>
</organism>
<proteinExistence type="predicted"/>
<evidence type="ECO:0000259" key="1">
    <source>
        <dbReference type="Pfam" id="PF14397"/>
    </source>
</evidence>
<gene>
    <name evidence="2" type="ORF">EV696_10579</name>
</gene>
<feature type="domain" description="Alpha-L-glutamate ligase-related protein ATP-grasp" evidence="1">
    <location>
        <begin position="72"/>
        <end position="332"/>
    </location>
</feature>
<accession>A0A4R6UUP5</accession>
<dbReference type="AlphaFoldDB" id="A0A4R6UUP5"/>
<keyword evidence="3" id="KW-1185">Reference proteome</keyword>
<sequence length="357" mass="40702">MALAQLTSLWQKSGEKARAGHLPRWRQWLEIITLYLLRRQGPNYYFAARFFRRSISFRDKWRHCDDREWEAFIDAVNAPLYQKTSQHKLLEKAVLTFAGVPTPSFAGFIHSMRGYRADHAPLCNNQQADAFFRQHLGKRLCFKGVEGFGGMSFRALNVIEQDGQIVLQHPISAKVFSLSEFLAPLWQDHEGTLVEHYLQQHPLLASFNPDSVNTVRLWLGEIDGRFETFGAFLRVGRRGTQVDNTSMGGLMCPIDRDSGKLLEVRQIKTGESFSHHPDTGAEMLGVAIPFWPQVIEASIKAVCAFPHMRFAGLDIAIGEHGPMIIELNVNPDRRGATHLDMPHKDMFERMLHSPRPQ</sequence>
<dbReference type="Proteomes" id="UP000295375">
    <property type="component" value="Unassembled WGS sequence"/>
</dbReference>
<reference evidence="2 3" key="1">
    <citation type="submission" date="2019-03" db="EMBL/GenBank/DDBJ databases">
        <title>Genomic Encyclopedia of Type Strains, Phase IV (KMG-IV): sequencing the most valuable type-strain genomes for metagenomic binning, comparative biology and taxonomic classification.</title>
        <authorList>
            <person name="Goeker M."/>
        </authorList>
    </citation>
    <scope>NUCLEOTIDE SEQUENCE [LARGE SCALE GENOMIC DNA]</scope>
    <source>
        <strain evidence="2 3">DSM 103792</strain>
    </source>
</reference>
<evidence type="ECO:0000313" key="3">
    <source>
        <dbReference type="Proteomes" id="UP000295375"/>
    </source>
</evidence>
<dbReference type="Gene3D" id="3.30.470.20">
    <property type="entry name" value="ATP-grasp fold, B domain"/>
    <property type="match status" value="1"/>
</dbReference>
<dbReference type="InterPro" id="IPR039523">
    <property type="entry name" value="RimK-rel_E_lig_ATP-grasp"/>
</dbReference>
<evidence type="ECO:0000313" key="2">
    <source>
        <dbReference type="EMBL" id="TDQ49105.1"/>
    </source>
</evidence>
<dbReference type="EMBL" id="SNYM01000005">
    <property type="protein sequence ID" value="TDQ49105.1"/>
    <property type="molecule type" value="Genomic_DNA"/>
</dbReference>
<dbReference type="Pfam" id="PF14397">
    <property type="entry name" value="ATPgrasp_ST"/>
    <property type="match status" value="1"/>
</dbReference>
<protein>
    <submittedName>
        <fullName evidence="2">Putative polysaccharide biosynthesis protein</fullName>
    </submittedName>
</protein>
<dbReference type="SUPFAM" id="SSF56059">
    <property type="entry name" value="Glutathione synthetase ATP-binding domain-like"/>
    <property type="match status" value="1"/>
</dbReference>
<comment type="caution">
    <text evidence="2">The sequence shown here is derived from an EMBL/GenBank/DDBJ whole genome shotgun (WGS) entry which is preliminary data.</text>
</comment>
<dbReference type="RefSeq" id="WP_162848159.1">
    <property type="nucleotide sequence ID" value="NZ_SNYM01000005.1"/>
</dbReference>